<evidence type="ECO:0000256" key="2">
    <source>
        <dbReference type="ARBA" id="ARBA00022448"/>
    </source>
</evidence>
<evidence type="ECO:0000256" key="4">
    <source>
        <dbReference type="ARBA" id="ARBA00022989"/>
    </source>
</evidence>
<dbReference type="GO" id="GO:0022857">
    <property type="term" value="F:transmembrane transporter activity"/>
    <property type="evidence" value="ECO:0007669"/>
    <property type="project" value="InterPro"/>
</dbReference>
<dbReference type="InterPro" id="IPR020846">
    <property type="entry name" value="MFS_dom"/>
</dbReference>
<dbReference type="GO" id="GO:0016020">
    <property type="term" value="C:membrane"/>
    <property type="evidence" value="ECO:0007669"/>
    <property type="project" value="UniProtKB-SubCell"/>
</dbReference>
<sequence length="432" mass="45238">MSETGQKTYTNREIRTVALAVIAGVFFGGVATGVAFPTLPLLDEHLVITAVMLSIILSANRISRLVMNTPAGSIIDRYGTRKPMIFGLYTQALAPFGYLVGLYTPAYVIGAFPIVGEVSAPALVFVLARLFWGLGSAFVFLGAFATITHVTTVDNRGQWVGILRGIQSMGFPSGLIIGGVLTDIAGMATAFAVAGTLALIAGTVATVVLPRVHGGTDEESARLRDIPGILLDRPAVMAIGYGNFTLRFLWGGVILSTLARYADVHGMELSVLEAAGISGVVMAVGVIVSGTTTLFTGWLSDRLRDRTVLTLPAFSAVAAGFIIIAFYPTLELLLGAIVLIGFGMGMAAPVLLAILGDLTPGDELGRMGGVYQVMGDVGLTLGPLLAIPAAENWFGYQLTYVICGALVFVCLLIVSVPLIRNPEVTTGVVKAD</sequence>
<feature type="transmembrane region" description="Helical" evidence="6">
    <location>
        <begin position="159"/>
        <end position="181"/>
    </location>
</feature>
<keyword evidence="4 6" id="KW-1133">Transmembrane helix</keyword>
<dbReference type="SUPFAM" id="SSF103473">
    <property type="entry name" value="MFS general substrate transporter"/>
    <property type="match status" value="1"/>
</dbReference>
<proteinExistence type="predicted"/>
<dbReference type="AlphaFoldDB" id="A0A2Z2HT07"/>
<evidence type="ECO:0000259" key="7">
    <source>
        <dbReference type="PROSITE" id="PS50850"/>
    </source>
</evidence>
<name>A0A2Z2HT07_9EURY</name>
<keyword evidence="5 6" id="KW-0472">Membrane</keyword>
<dbReference type="InterPro" id="IPR011701">
    <property type="entry name" value="MFS"/>
</dbReference>
<feature type="transmembrane region" description="Helical" evidence="6">
    <location>
        <begin position="308"/>
        <end position="327"/>
    </location>
</feature>
<dbReference type="RefSeq" id="WP_086888639.1">
    <property type="nucleotide sequence ID" value="NZ_CP019893.1"/>
</dbReference>
<feature type="transmembrane region" description="Helical" evidence="6">
    <location>
        <begin position="368"/>
        <end position="387"/>
    </location>
</feature>
<dbReference type="PANTHER" id="PTHR23506:SF23">
    <property type="entry name" value="GH10249P"/>
    <property type="match status" value="1"/>
</dbReference>
<feature type="transmembrane region" description="Helical" evidence="6">
    <location>
        <begin position="123"/>
        <end position="147"/>
    </location>
</feature>
<evidence type="ECO:0000256" key="3">
    <source>
        <dbReference type="ARBA" id="ARBA00022692"/>
    </source>
</evidence>
<organism evidence="8 9">
    <name type="scientific">Natrarchaeobaculum aegyptiacum</name>
    <dbReference type="NCBI Taxonomy" id="745377"/>
    <lineage>
        <taxon>Archaea</taxon>
        <taxon>Methanobacteriati</taxon>
        <taxon>Methanobacteriota</taxon>
        <taxon>Stenosarchaea group</taxon>
        <taxon>Halobacteria</taxon>
        <taxon>Halobacteriales</taxon>
        <taxon>Natrialbaceae</taxon>
        <taxon>Natrarchaeobaculum</taxon>
    </lineage>
</organism>
<feature type="transmembrane region" description="Helical" evidence="6">
    <location>
        <begin position="84"/>
        <end position="103"/>
    </location>
</feature>
<evidence type="ECO:0000256" key="1">
    <source>
        <dbReference type="ARBA" id="ARBA00004141"/>
    </source>
</evidence>
<dbReference type="PANTHER" id="PTHR23506">
    <property type="entry name" value="GH10249P"/>
    <property type="match status" value="1"/>
</dbReference>
<dbReference type="OrthoDB" id="177106at2157"/>
<dbReference type="KEGG" id="naj:B1756_11360"/>
<dbReference type="CDD" id="cd17325">
    <property type="entry name" value="MFS_MdtG_SLC18_like"/>
    <property type="match status" value="1"/>
</dbReference>
<dbReference type="InterPro" id="IPR036259">
    <property type="entry name" value="MFS_trans_sf"/>
</dbReference>
<dbReference type="Pfam" id="PF07690">
    <property type="entry name" value="MFS_1"/>
    <property type="match status" value="1"/>
</dbReference>
<feature type="transmembrane region" description="Helical" evidence="6">
    <location>
        <begin position="393"/>
        <end position="414"/>
    </location>
</feature>
<dbReference type="Gene3D" id="1.20.1250.20">
    <property type="entry name" value="MFS general substrate transporter like domains"/>
    <property type="match status" value="1"/>
</dbReference>
<dbReference type="InterPro" id="IPR050930">
    <property type="entry name" value="MFS_Vesicular_Transporter"/>
</dbReference>
<keyword evidence="3 6" id="KW-0812">Transmembrane</keyword>
<evidence type="ECO:0000313" key="9">
    <source>
        <dbReference type="Proteomes" id="UP000250088"/>
    </source>
</evidence>
<dbReference type="GeneID" id="32894683"/>
<comment type="subcellular location">
    <subcellularLocation>
        <location evidence="1">Membrane</location>
        <topology evidence="1">Multi-pass membrane protein</topology>
    </subcellularLocation>
</comment>
<accession>A0A2Z2HT07</accession>
<evidence type="ECO:0000256" key="6">
    <source>
        <dbReference type="SAM" id="Phobius"/>
    </source>
</evidence>
<feature type="transmembrane region" description="Helical" evidence="6">
    <location>
        <begin position="333"/>
        <end position="356"/>
    </location>
</feature>
<feature type="transmembrane region" description="Helical" evidence="6">
    <location>
        <begin position="230"/>
        <end position="255"/>
    </location>
</feature>
<keyword evidence="2" id="KW-0813">Transport</keyword>
<dbReference type="EMBL" id="CP019893">
    <property type="protein sequence ID" value="ARS90262.1"/>
    <property type="molecule type" value="Genomic_DNA"/>
</dbReference>
<keyword evidence="9" id="KW-1185">Reference proteome</keyword>
<feature type="transmembrane region" description="Helical" evidence="6">
    <location>
        <begin position="45"/>
        <end position="63"/>
    </location>
</feature>
<feature type="transmembrane region" description="Helical" evidence="6">
    <location>
        <begin position="275"/>
        <end position="296"/>
    </location>
</feature>
<feature type="transmembrane region" description="Helical" evidence="6">
    <location>
        <begin position="17"/>
        <end position="39"/>
    </location>
</feature>
<gene>
    <name evidence="8" type="ORF">B1756_11360</name>
</gene>
<evidence type="ECO:0000313" key="8">
    <source>
        <dbReference type="EMBL" id="ARS90262.1"/>
    </source>
</evidence>
<evidence type="ECO:0000256" key="5">
    <source>
        <dbReference type="ARBA" id="ARBA00023136"/>
    </source>
</evidence>
<reference evidence="9" key="1">
    <citation type="submission" date="2017-02" db="EMBL/GenBank/DDBJ databases">
        <title>Natronthermophilus aegyptiacus gen. nov.,sp. nov., an aerobic, extremely halophilic alkalithermophilic archaeon isolated from the athalassohaline Wadi An Natrun, Egypt.</title>
        <authorList>
            <person name="Zhao B."/>
        </authorList>
    </citation>
    <scope>NUCLEOTIDE SEQUENCE [LARGE SCALE GENOMIC DNA]</scope>
    <source>
        <strain evidence="9">JW/NM-HA 15</strain>
    </source>
</reference>
<feature type="transmembrane region" description="Helical" evidence="6">
    <location>
        <begin position="187"/>
        <end position="209"/>
    </location>
</feature>
<dbReference type="Proteomes" id="UP000250088">
    <property type="component" value="Chromosome"/>
</dbReference>
<feature type="domain" description="Major facilitator superfamily (MFS) profile" evidence="7">
    <location>
        <begin position="17"/>
        <end position="422"/>
    </location>
</feature>
<dbReference type="PROSITE" id="PS50850">
    <property type="entry name" value="MFS"/>
    <property type="match status" value="1"/>
</dbReference>
<protein>
    <submittedName>
        <fullName evidence="8">MFS transporter</fullName>
    </submittedName>
</protein>